<evidence type="ECO:0000256" key="3">
    <source>
        <dbReference type="ARBA" id="ARBA00022448"/>
    </source>
</evidence>
<dbReference type="Proteomes" id="UP000182334">
    <property type="component" value="Chromosome I"/>
</dbReference>
<keyword evidence="4 8" id="KW-0812">Transmembrane</keyword>
<evidence type="ECO:0000313" key="12">
    <source>
        <dbReference type="EMBL" id="SGZ46996.1"/>
    </source>
</evidence>
<dbReference type="EMBL" id="LT635756">
    <property type="protein sequence ID" value="SGZ46996.1"/>
    <property type="molecule type" value="Genomic_DNA"/>
</dbReference>
<feature type="transmembrane region" description="Helical" evidence="11">
    <location>
        <begin position="143"/>
        <end position="163"/>
    </location>
</feature>
<organism evidence="12 13">
    <name type="scientific">Sungouiella intermedia</name>
    <dbReference type="NCBI Taxonomy" id="45354"/>
    <lineage>
        <taxon>Eukaryota</taxon>
        <taxon>Fungi</taxon>
        <taxon>Dikarya</taxon>
        <taxon>Ascomycota</taxon>
        <taxon>Saccharomycotina</taxon>
        <taxon>Pichiomycetes</taxon>
        <taxon>Metschnikowiaceae</taxon>
        <taxon>Sungouiella</taxon>
    </lineage>
</organism>
<reference evidence="12 13" key="1">
    <citation type="submission" date="2016-10" db="EMBL/GenBank/DDBJ databases">
        <authorList>
            <person name="de Groot N.N."/>
        </authorList>
    </citation>
    <scope>NUCLEOTIDE SEQUENCE [LARGE SCALE GENOMIC DNA]</scope>
    <source>
        <strain evidence="12 13">CBS 141442</strain>
    </source>
</reference>
<keyword evidence="7 8" id="KW-0472">Membrane</keyword>
<keyword evidence="6 11" id="KW-1133">Transmembrane helix</keyword>
<evidence type="ECO:0000256" key="1">
    <source>
        <dbReference type="ARBA" id="ARBA00004141"/>
    </source>
</evidence>
<evidence type="ECO:0000256" key="7">
    <source>
        <dbReference type="ARBA" id="ARBA00023136"/>
    </source>
</evidence>
<evidence type="ECO:0000256" key="11">
    <source>
        <dbReference type="SAM" id="Phobius"/>
    </source>
</evidence>
<name>A0A1L0B9J6_9ASCO</name>
<keyword evidence="3 9" id="KW-0813">Transport</keyword>
<evidence type="ECO:0000256" key="9">
    <source>
        <dbReference type="RuleBase" id="RU000488"/>
    </source>
</evidence>
<keyword evidence="13" id="KW-1185">Reference proteome</keyword>
<dbReference type="PROSITE" id="PS50920">
    <property type="entry name" value="SOLCAR"/>
    <property type="match status" value="3"/>
</dbReference>
<evidence type="ECO:0000256" key="2">
    <source>
        <dbReference type="ARBA" id="ARBA00006375"/>
    </source>
</evidence>
<evidence type="ECO:0000256" key="10">
    <source>
        <dbReference type="SAM" id="MobiDB-lite"/>
    </source>
</evidence>
<gene>
    <name evidence="12" type="ORF">SAMEA4029010_CIC11G00000000875</name>
</gene>
<feature type="transmembrane region" description="Helical" evidence="11">
    <location>
        <begin position="104"/>
        <end position="123"/>
    </location>
</feature>
<dbReference type="InterPro" id="IPR023395">
    <property type="entry name" value="MCP_dom_sf"/>
</dbReference>
<dbReference type="AlphaFoldDB" id="A0A1L0B9J6"/>
<dbReference type="FunFam" id="1.50.40.10:FF:000095">
    <property type="entry name" value="Mitochondrial carrier protein"/>
    <property type="match status" value="1"/>
</dbReference>
<comment type="subcellular location">
    <subcellularLocation>
        <location evidence="1">Membrane</location>
        <topology evidence="1">Multi-pass membrane protein</topology>
    </subcellularLocation>
</comment>
<dbReference type="Gene3D" id="1.50.40.10">
    <property type="entry name" value="Mitochondrial carrier domain"/>
    <property type="match status" value="2"/>
</dbReference>
<feature type="compositionally biased region" description="Basic and acidic residues" evidence="10">
    <location>
        <begin position="16"/>
        <end position="26"/>
    </location>
</feature>
<dbReference type="InterPro" id="IPR018108">
    <property type="entry name" value="MCP_transmembrane"/>
</dbReference>
<feature type="repeat" description="Solcar" evidence="8">
    <location>
        <begin position="140"/>
        <end position="235"/>
    </location>
</feature>
<evidence type="ECO:0000256" key="6">
    <source>
        <dbReference type="ARBA" id="ARBA00022989"/>
    </source>
</evidence>
<keyword evidence="5" id="KW-0677">Repeat</keyword>
<evidence type="ECO:0000256" key="5">
    <source>
        <dbReference type="ARBA" id="ARBA00022737"/>
    </source>
</evidence>
<dbReference type="SUPFAM" id="SSF103506">
    <property type="entry name" value="Mitochondrial carrier"/>
    <property type="match status" value="1"/>
</dbReference>
<feature type="repeat" description="Solcar" evidence="8">
    <location>
        <begin position="246"/>
        <end position="352"/>
    </location>
</feature>
<feature type="repeat" description="Solcar" evidence="8">
    <location>
        <begin position="45"/>
        <end position="132"/>
    </location>
</feature>
<evidence type="ECO:0000256" key="8">
    <source>
        <dbReference type="PROSITE-ProRule" id="PRU00282"/>
    </source>
</evidence>
<evidence type="ECO:0000256" key="4">
    <source>
        <dbReference type="ARBA" id="ARBA00022692"/>
    </source>
</evidence>
<accession>A0A1L0B9J6</accession>
<protein>
    <submittedName>
        <fullName evidence="12">CIC11C00000000875</fullName>
    </submittedName>
</protein>
<feature type="compositionally biased region" description="Polar residues" evidence="10">
    <location>
        <begin position="1"/>
        <end position="10"/>
    </location>
</feature>
<dbReference type="GO" id="GO:0016020">
    <property type="term" value="C:membrane"/>
    <property type="evidence" value="ECO:0007669"/>
    <property type="project" value="UniProtKB-SubCell"/>
</dbReference>
<dbReference type="OrthoDB" id="415315at2759"/>
<dbReference type="PANTHER" id="PTHR45667">
    <property type="entry name" value="S-ADENOSYLMETHIONINE MITOCHONDRIAL CARRIER PROTEIN"/>
    <property type="match status" value="1"/>
</dbReference>
<sequence>MSQMLTTSAIPTPFQPHRESLSHLEGSKSSQKSAAAHGGESESSLPIIFCMVAGAFGGAVGDSAMHSLDTVKTRQQGLLFNPKYRHMLLAYTTILKEEGFFRGLYGGYTPAILGSIPSTAAFFGTYEYSKRYMINQIGINDTVAYFFAGILGDMALSVFYVPLEVLKTRLQLQGRYNNPYTKGCGYNYRGLGDAVRSIAKTEGVSALTYGYKETLFRDLPFSALQFAFYEKFRKWAIAYNGESDDLPVLLELFTGAAAGGLAGTLTTPLDVIKTRIQTATIDTAGPHKHLTRESTTGSVGKMMHRFSTLGALHSIYSNEGILGVFSGVGPRLIWTGIQSSIMLLLYQVALKNLEASMGSGESLA</sequence>
<comment type="similarity">
    <text evidence="2 9">Belongs to the mitochondrial carrier (TC 2.A.29) family.</text>
</comment>
<dbReference type="Pfam" id="PF00153">
    <property type="entry name" value="Mito_carr"/>
    <property type="match status" value="3"/>
</dbReference>
<evidence type="ECO:0000313" key="13">
    <source>
        <dbReference type="Proteomes" id="UP000182334"/>
    </source>
</evidence>
<feature type="region of interest" description="Disordered" evidence="10">
    <location>
        <begin position="1"/>
        <end position="38"/>
    </location>
</feature>
<proteinExistence type="inferred from homology"/>